<dbReference type="SUPFAM" id="SSF55909">
    <property type="entry name" value="Pentein"/>
    <property type="match status" value="1"/>
</dbReference>
<dbReference type="PANTHER" id="PTHR31377">
    <property type="entry name" value="AGMATINE DEIMINASE-RELATED"/>
    <property type="match status" value="1"/>
</dbReference>
<name>A0A8S8XD43_9PROT</name>
<evidence type="ECO:0000313" key="2">
    <source>
        <dbReference type="EMBL" id="GIL39156.1"/>
    </source>
</evidence>
<dbReference type="PANTHER" id="PTHR31377:SF0">
    <property type="entry name" value="AGMATINE DEIMINASE-RELATED"/>
    <property type="match status" value="1"/>
</dbReference>
<dbReference type="AlphaFoldDB" id="A0A8S8XD43"/>
<organism evidence="2 3">
    <name type="scientific">Roseiterribacter gracilis</name>
    <dbReference type="NCBI Taxonomy" id="2812848"/>
    <lineage>
        <taxon>Bacteria</taxon>
        <taxon>Pseudomonadati</taxon>
        <taxon>Pseudomonadota</taxon>
        <taxon>Alphaproteobacteria</taxon>
        <taxon>Rhodospirillales</taxon>
        <taxon>Roseiterribacteraceae</taxon>
        <taxon>Roseiterribacter</taxon>
    </lineage>
</organism>
<evidence type="ECO:0000313" key="3">
    <source>
        <dbReference type="Proteomes" id="UP000681075"/>
    </source>
</evidence>
<proteinExistence type="predicted"/>
<dbReference type="Pfam" id="PF04371">
    <property type="entry name" value="PAD_porph"/>
    <property type="match status" value="1"/>
</dbReference>
<evidence type="ECO:0000256" key="1">
    <source>
        <dbReference type="ARBA" id="ARBA00022801"/>
    </source>
</evidence>
<dbReference type="Gene3D" id="3.75.10.10">
    <property type="entry name" value="L-arginine/glycine Amidinotransferase, Chain A"/>
    <property type="match status" value="1"/>
</dbReference>
<reference evidence="2" key="1">
    <citation type="submission" date="2021-02" db="EMBL/GenBank/DDBJ databases">
        <title>Genome sequence of Rhodospirillales sp. strain TMPK1 isolated from soil.</title>
        <authorList>
            <person name="Nakai R."/>
            <person name="Kusada H."/>
            <person name="Tamaki H."/>
        </authorList>
    </citation>
    <scope>NUCLEOTIDE SEQUENCE</scope>
    <source>
        <strain evidence="2">TMPK1</strain>
    </source>
</reference>
<keyword evidence="3" id="KW-1185">Reference proteome</keyword>
<dbReference type="GO" id="GO:0047632">
    <property type="term" value="F:agmatine deiminase activity"/>
    <property type="evidence" value="ECO:0007669"/>
    <property type="project" value="TreeGrafter"/>
</dbReference>
<accession>A0A8S8XD43</accession>
<dbReference type="GO" id="GO:0009446">
    <property type="term" value="P:putrescine biosynthetic process"/>
    <property type="evidence" value="ECO:0007669"/>
    <property type="project" value="InterPro"/>
</dbReference>
<dbReference type="EMBL" id="BOPV01000001">
    <property type="protein sequence ID" value="GIL39156.1"/>
    <property type="molecule type" value="Genomic_DNA"/>
</dbReference>
<comment type="caution">
    <text evidence="2">The sequence shown here is derived from an EMBL/GenBank/DDBJ whole genome shotgun (WGS) entry which is preliminary data.</text>
</comment>
<sequence length="321" mass="35278">MAWPARAATWVGGGGIDAARTAHADLARTISRFEPVRMVCAPGDVAEASLACGPGIEIVPVPMSDGWMRDIGPIFVRNERSAEVAGVDFQFNGWGEIHHDWMLDADVAEAVLANAKMRRFEADFVLEGGAICVDGSGTALVTEECLLDPRRNEMVDKIRLERWLRENLGIEKTVWLGRGYDQDETKGHVDEIAAFARPGVVLLHTTTDVSDRNYEIGADNLDRLHAVRDAQGRVFDIIELPQPDRVDENGRRLTLSYVNFVFVNGGLLIPAFEDPADKDALKIFKRVFPDREIVPVPALDFVRGGGGLHCVTLQEPAPRGA</sequence>
<dbReference type="GO" id="GO:0004668">
    <property type="term" value="F:protein-arginine deiminase activity"/>
    <property type="evidence" value="ECO:0007669"/>
    <property type="project" value="InterPro"/>
</dbReference>
<gene>
    <name evidence="2" type="primary">aguA</name>
    <name evidence="2" type="ORF">TMPK1_13930</name>
</gene>
<dbReference type="InterPro" id="IPR007466">
    <property type="entry name" value="Peptidyl-Arg-deiminase_porph"/>
</dbReference>
<dbReference type="Proteomes" id="UP000681075">
    <property type="component" value="Unassembled WGS sequence"/>
</dbReference>
<protein>
    <submittedName>
        <fullName evidence="2">Putative agmatine deiminase</fullName>
    </submittedName>
</protein>
<keyword evidence="1" id="KW-0378">Hydrolase</keyword>